<dbReference type="InterPro" id="IPR009003">
    <property type="entry name" value="Peptidase_S1_PA"/>
</dbReference>
<feature type="region of interest" description="Disordered" evidence="1">
    <location>
        <begin position="363"/>
        <end position="399"/>
    </location>
</feature>
<dbReference type="SUPFAM" id="SSF50494">
    <property type="entry name" value="Trypsin-like serine proteases"/>
    <property type="match status" value="1"/>
</dbReference>
<keyword evidence="5" id="KW-1185">Reference proteome</keyword>
<feature type="chain" id="PRO_5045550264" evidence="3">
    <location>
        <begin position="31"/>
        <end position="587"/>
    </location>
</feature>
<dbReference type="RefSeq" id="WP_344647673.1">
    <property type="nucleotide sequence ID" value="NZ_BAAAGX010000006.1"/>
</dbReference>
<keyword evidence="2" id="KW-0472">Membrane</keyword>
<dbReference type="Proteomes" id="UP001500967">
    <property type="component" value="Unassembled WGS sequence"/>
</dbReference>
<gene>
    <name evidence="4" type="ORF">GCM10009539_11500</name>
</gene>
<dbReference type="Gene3D" id="2.40.10.10">
    <property type="entry name" value="Trypsin-like serine proteases"/>
    <property type="match status" value="2"/>
</dbReference>
<sequence>MRLPRPRLTAAVLAVCVAGLTLGVATPAQAHKHPTPVELISPAVVRIMTYGKVSISLIEHNFRGSTGNDISLVQRSYQPLLATGSGSVVNPSGTIVTSPSVTGVDLKRAAVFAVNKIFNERYGDGAPMPADPYSKAKPSANTDDVVSKRLQRCYQGNTTDETGGCVIFTQAVVTVQPFVADQSKFGDLPAEVVYPTAGKKSDVAVLKVGASSMPSVVLGSSSADVEAVSSLGFTNTPSDEKSLKITQAHFTKKGSGVVRPNDDYLAQLKTGFTSGMSGGPVVSEKGQVVGFLAQSGNDIKLVGPEAITEALAAIGVEAERGPTDLVYENALHNYNNQLYTAAAPNLTQVLKLYPGHALATEKLTTAQQRKGTSADKGTNGATDTSGFGNTGDTSSSDSGGSTNILLWGGLAAVVVLAVLLGVVLLRGRGRGKGVPAPDGSSSDPNLMPGYGAPYPGQAGPPPGWVDPRYQQYAGQPYPGVPAYSETPFPGAPDPNSEAQTVLRYSPTNPPPVSGVPAVAGPPVPGGSNPSGATAVIGAEGAPAAAQPGSLAGALATHRESAASSCDQCGQPLQPGQQFCGYCGNRVH</sequence>
<accession>A0ABN0TQP1</accession>
<feature type="region of interest" description="Disordered" evidence="1">
    <location>
        <begin position="429"/>
        <end position="451"/>
    </location>
</feature>
<feature type="signal peptide" evidence="3">
    <location>
        <begin position="1"/>
        <end position="30"/>
    </location>
</feature>
<keyword evidence="3" id="KW-0732">Signal</keyword>
<keyword evidence="2" id="KW-0812">Transmembrane</keyword>
<name>A0ABN0TQP1_9ACTN</name>
<feature type="compositionally biased region" description="Polar residues" evidence="1">
    <location>
        <begin position="363"/>
        <end position="381"/>
    </location>
</feature>
<dbReference type="InterPro" id="IPR043504">
    <property type="entry name" value="Peptidase_S1_PA_chymotrypsin"/>
</dbReference>
<proteinExistence type="predicted"/>
<reference evidence="4 5" key="1">
    <citation type="journal article" date="2019" name="Int. J. Syst. Evol. Microbiol.">
        <title>The Global Catalogue of Microorganisms (GCM) 10K type strain sequencing project: providing services to taxonomists for standard genome sequencing and annotation.</title>
        <authorList>
            <consortium name="The Broad Institute Genomics Platform"/>
            <consortium name="The Broad Institute Genome Sequencing Center for Infectious Disease"/>
            <person name="Wu L."/>
            <person name="Ma J."/>
        </authorList>
    </citation>
    <scope>NUCLEOTIDE SEQUENCE [LARGE SCALE GENOMIC DNA]</scope>
    <source>
        <strain evidence="4 5">JCM 10425</strain>
    </source>
</reference>
<evidence type="ECO:0000313" key="4">
    <source>
        <dbReference type="EMBL" id="GAA0227774.1"/>
    </source>
</evidence>
<keyword evidence="2" id="KW-1133">Transmembrane helix</keyword>
<feature type="transmembrane region" description="Helical" evidence="2">
    <location>
        <begin position="404"/>
        <end position="425"/>
    </location>
</feature>
<protein>
    <submittedName>
        <fullName evidence="4">Uncharacterized protein</fullName>
    </submittedName>
</protein>
<evidence type="ECO:0000256" key="2">
    <source>
        <dbReference type="SAM" id="Phobius"/>
    </source>
</evidence>
<organism evidence="4 5">
    <name type="scientific">Cryptosporangium japonicum</name>
    <dbReference type="NCBI Taxonomy" id="80872"/>
    <lineage>
        <taxon>Bacteria</taxon>
        <taxon>Bacillati</taxon>
        <taxon>Actinomycetota</taxon>
        <taxon>Actinomycetes</taxon>
        <taxon>Cryptosporangiales</taxon>
        <taxon>Cryptosporangiaceae</taxon>
        <taxon>Cryptosporangium</taxon>
    </lineage>
</organism>
<dbReference type="EMBL" id="BAAAGX010000006">
    <property type="protein sequence ID" value="GAA0227774.1"/>
    <property type="molecule type" value="Genomic_DNA"/>
</dbReference>
<evidence type="ECO:0000313" key="5">
    <source>
        <dbReference type="Proteomes" id="UP001500967"/>
    </source>
</evidence>
<dbReference type="Pfam" id="PF13365">
    <property type="entry name" value="Trypsin_2"/>
    <property type="match status" value="1"/>
</dbReference>
<comment type="caution">
    <text evidence="4">The sequence shown here is derived from an EMBL/GenBank/DDBJ whole genome shotgun (WGS) entry which is preliminary data.</text>
</comment>
<evidence type="ECO:0000256" key="1">
    <source>
        <dbReference type="SAM" id="MobiDB-lite"/>
    </source>
</evidence>
<evidence type="ECO:0000256" key="3">
    <source>
        <dbReference type="SAM" id="SignalP"/>
    </source>
</evidence>
<feature type="compositionally biased region" description="Low complexity" evidence="1">
    <location>
        <begin position="382"/>
        <end position="399"/>
    </location>
</feature>